<dbReference type="Proteomes" id="UP000299102">
    <property type="component" value="Unassembled WGS sequence"/>
</dbReference>
<accession>A0A4C1ZGR3</accession>
<keyword evidence="2" id="KW-1185">Reference proteome</keyword>
<evidence type="ECO:0000313" key="1">
    <source>
        <dbReference type="EMBL" id="GBP87686.1"/>
    </source>
</evidence>
<organism evidence="1 2">
    <name type="scientific">Eumeta variegata</name>
    <name type="common">Bagworm moth</name>
    <name type="synonym">Eumeta japonica</name>
    <dbReference type="NCBI Taxonomy" id="151549"/>
    <lineage>
        <taxon>Eukaryota</taxon>
        <taxon>Metazoa</taxon>
        <taxon>Ecdysozoa</taxon>
        <taxon>Arthropoda</taxon>
        <taxon>Hexapoda</taxon>
        <taxon>Insecta</taxon>
        <taxon>Pterygota</taxon>
        <taxon>Neoptera</taxon>
        <taxon>Endopterygota</taxon>
        <taxon>Lepidoptera</taxon>
        <taxon>Glossata</taxon>
        <taxon>Ditrysia</taxon>
        <taxon>Tineoidea</taxon>
        <taxon>Psychidae</taxon>
        <taxon>Oiketicinae</taxon>
        <taxon>Eumeta</taxon>
    </lineage>
</organism>
<evidence type="ECO:0000313" key="2">
    <source>
        <dbReference type="Proteomes" id="UP000299102"/>
    </source>
</evidence>
<dbReference type="AlphaFoldDB" id="A0A4C1ZGR3"/>
<protein>
    <submittedName>
        <fullName evidence="1">Uncharacterized protein</fullName>
    </submittedName>
</protein>
<sequence>MCRDTRPTDGRRAAQDHDSLLLIEASATSSYRPIKLTLTALADKYSKWIFEIINIVMNTKLLPYRIFKFRQEQAVIMGHT</sequence>
<proteinExistence type="predicted"/>
<name>A0A4C1ZGR3_EUMVA</name>
<reference evidence="1 2" key="1">
    <citation type="journal article" date="2019" name="Commun. Biol.">
        <title>The bagworm genome reveals a unique fibroin gene that provides high tensile strength.</title>
        <authorList>
            <person name="Kono N."/>
            <person name="Nakamura H."/>
            <person name="Ohtoshi R."/>
            <person name="Tomita M."/>
            <person name="Numata K."/>
            <person name="Arakawa K."/>
        </authorList>
    </citation>
    <scope>NUCLEOTIDE SEQUENCE [LARGE SCALE GENOMIC DNA]</scope>
</reference>
<dbReference type="EMBL" id="BGZK01001876">
    <property type="protein sequence ID" value="GBP87686.1"/>
    <property type="molecule type" value="Genomic_DNA"/>
</dbReference>
<gene>
    <name evidence="1" type="ORF">EVAR_60418_1</name>
</gene>
<comment type="caution">
    <text evidence="1">The sequence shown here is derived from an EMBL/GenBank/DDBJ whole genome shotgun (WGS) entry which is preliminary data.</text>
</comment>